<dbReference type="EMBL" id="MDEK01000008">
    <property type="protein sequence ID" value="PPU82470.1"/>
    <property type="molecule type" value="Genomic_DNA"/>
</dbReference>
<reference evidence="1 2" key="1">
    <citation type="submission" date="2016-08" db="EMBL/GenBank/DDBJ databases">
        <authorList>
            <person name="Seilhamer J.J."/>
        </authorList>
    </citation>
    <scope>NUCLEOTIDE SEQUENCE [LARGE SCALE GENOMIC DNA]</scope>
    <source>
        <strain evidence="1 2">CFBP4641</strain>
    </source>
</reference>
<sequence>MSTNIETGDYTMTDQPQGHPPFDLATAQQLLTLLSTDDDFRALFAQDPGAALRSLGLSDQRAAAAVEEPTCLCTSDLASKEEIQEALELLLAYLTAEGTHTVVHCFEAGSVVASLTAK</sequence>
<dbReference type="InterPro" id="IPR030976">
    <property type="entry name" value="Mod_pep_NH_fam"/>
</dbReference>
<dbReference type="RefSeq" id="WP_019799789.1">
    <property type="nucleotide sequence ID" value="NZ_CP132343.1"/>
</dbReference>
<dbReference type="AlphaFoldDB" id="A0A2P5Z404"/>
<protein>
    <submittedName>
        <fullName evidence="1">Putative modified peptide</fullName>
    </submittedName>
</protein>
<dbReference type="GeneID" id="93881018"/>
<accession>A0A2P5Z404</accession>
<gene>
    <name evidence="1" type="ORF">XsacCFBP4641_09870</name>
</gene>
<comment type="caution">
    <text evidence="1">The sequence shown here is derived from an EMBL/GenBank/DDBJ whole genome shotgun (WGS) entry which is preliminary data.</text>
</comment>
<dbReference type="NCBIfam" id="TIGR04509">
    <property type="entry name" value="mod_pep_NH_fam"/>
    <property type="match status" value="1"/>
</dbReference>
<proteinExistence type="predicted"/>
<evidence type="ECO:0000313" key="1">
    <source>
        <dbReference type="EMBL" id="PPU82470.1"/>
    </source>
</evidence>
<name>A0A2P5Z404_9XANT</name>
<organism evidence="1 2">
    <name type="scientific">Xanthomonas sacchari</name>
    <dbReference type="NCBI Taxonomy" id="56458"/>
    <lineage>
        <taxon>Bacteria</taxon>
        <taxon>Pseudomonadati</taxon>
        <taxon>Pseudomonadota</taxon>
        <taxon>Gammaproteobacteria</taxon>
        <taxon>Lysobacterales</taxon>
        <taxon>Lysobacteraceae</taxon>
        <taxon>Xanthomonas</taxon>
    </lineage>
</organism>
<evidence type="ECO:0000313" key="2">
    <source>
        <dbReference type="Proteomes" id="UP000247346"/>
    </source>
</evidence>
<dbReference type="OrthoDB" id="6008593at2"/>
<dbReference type="Proteomes" id="UP000247346">
    <property type="component" value="Unassembled WGS sequence"/>
</dbReference>